<dbReference type="GO" id="GO:0005886">
    <property type="term" value="C:plasma membrane"/>
    <property type="evidence" value="ECO:0007669"/>
    <property type="project" value="UniProtKB-SubCell"/>
</dbReference>
<dbReference type="InterPro" id="IPR029044">
    <property type="entry name" value="Nucleotide-diphossugar_trans"/>
</dbReference>
<dbReference type="GO" id="GO:0016757">
    <property type="term" value="F:glycosyltransferase activity"/>
    <property type="evidence" value="ECO:0007669"/>
    <property type="project" value="UniProtKB-KW"/>
</dbReference>
<keyword evidence="4 7" id="KW-0808">Transferase</keyword>
<protein>
    <submittedName>
        <fullName evidence="7">Glycosyl transferase, group 2 family protein</fullName>
    </submittedName>
</protein>
<dbReference type="SUPFAM" id="SSF53448">
    <property type="entry name" value="Nucleotide-diphospho-sugar transferases"/>
    <property type="match status" value="1"/>
</dbReference>
<evidence type="ECO:0000256" key="4">
    <source>
        <dbReference type="ARBA" id="ARBA00022679"/>
    </source>
</evidence>
<comment type="caution">
    <text evidence="7">The sequence shown here is derived from an EMBL/GenBank/DDBJ whole genome shotgun (WGS) entry which is preliminary data.</text>
</comment>
<dbReference type="Gene3D" id="3.90.550.10">
    <property type="entry name" value="Spore Coat Polysaccharide Biosynthesis Protein SpsA, Chain A"/>
    <property type="match status" value="1"/>
</dbReference>
<dbReference type="PANTHER" id="PTHR43646">
    <property type="entry name" value="GLYCOSYLTRANSFERASE"/>
    <property type="match status" value="1"/>
</dbReference>
<sequence>MFSVVIPAHNEGAVITRCLDALTTGLNEDVEIVVVCNGCSDNTAELARAFKQVEVYELDVPSKVNAINFAELQVSAFPRIYVDSDLIITGAELERIASYLRNDGAMAVAPRMIIDESRSSWPVKAYHRVWKRLPYYASRLGGVFGLSEQARSRFHHFPQIIADDAFVRAQFSQDERLVPDDCSFTAIAPFNLRDLIKIKTRSRFGNVELKEKFPELAYAQDNSSGSLVGLIAKSPWLLPSIFVYVYVNFRIRLGVRKRLRNRDYSTWERDESSRPKS</sequence>
<evidence type="ECO:0000259" key="6">
    <source>
        <dbReference type="Pfam" id="PF00535"/>
    </source>
</evidence>
<keyword evidence="2" id="KW-1003">Cell membrane</keyword>
<evidence type="ECO:0000256" key="2">
    <source>
        <dbReference type="ARBA" id="ARBA00022475"/>
    </source>
</evidence>
<dbReference type="Proteomes" id="UP000002171">
    <property type="component" value="Unassembled WGS sequence"/>
</dbReference>
<evidence type="ECO:0000313" key="8">
    <source>
        <dbReference type="Proteomes" id="UP000002171"/>
    </source>
</evidence>
<accession>A0A7U8C359</accession>
<keyword evidence="8" id="KW-1185">Reference proteome</keyword>
<keyword evidence="3" id="KW-0328">Glycosyltransferase</keyword>
<evidence type="ECO:0000256" key="5">
    <source>
        <dbReference type="ARBA" id="ARBA00023136"/>
    </source>
</evidence>
<dbReference type="InterPro" id="IPR001173">
    <property type="entry name" value="Glyco_trans_2-like"/>
</dbReference>
<dbReference type="EMBL" id="AAOW01000028">
    <property type="protein sequence ID" value="EAR59926.1"/>
    <property type="molecule type" value="Genomic_DNA"/>
</dbReference>
<evidence type="ECO:0000256" key="1">
    <source>
        <dbReference type="ARBA" id="ARBA00004236"/>
    </source>
</evidence>
<dbReference type="Pfam" id="PF00535">
    <property type="entry name" value="Glycos_transf_2"/>
    <property type="match status" value="1"/>
</dbReference>
<proteinExistence type="predicted"/>
<dbReference type="PANTHER" id="PTHR43646:SF2">
    <property type="entry name" value="GLYCOSYLTRANSFERASE 2-LIKE DOMAIN-CONTAINING PROTEIN"/>
    <property type="match status" value="1"/>
</dbReference>
<dbReference type="AlphaFoldDB" id="A0A7U8C359"/>
<evidence type="ECO:0000313" key="7">
    <source>
        <dbReference type="EMBL" id="EAR59926.1"/>
    </source>
</evidence>
<comment type="subcellular location">
    <subcellularLocation>
        <location evidence="1">Cell membrane</location>
    </subcellularLocation>
</comment>
<keyword evidence="5" id="KW-0472">Membrane</keyword>
<evidence type="ECO:0000256" key="3">
    <source>
        <dbReference type="ARBA" id="ARBA00022676"/>
    </source>
</evidence>
<feature type="domain" description="Glycosyltransferase 2-like" evidence="6">
    <location>
        <begin position="3"/>
        <end position="129"/>
    </location>
</feature>
<name>A0A7U8C359_NEPCE</name>
<organism evidence="7 8">
    <name type="scientific">Neptuniibacter caesariensis</name>
    <dbReference type="NCBI Taxonomy" id="207954"/>
    <lineage>
        <taxon>Bacteria</taxon>
        <taxon>Pseudomonadati</taxon>
        <taxon>Pseudomonadota</taxon>
        <taxon>Gammaproteobacteria</taxon>
        <taxon>Oceanospirillales</taxon>
        <taxon>Oceanospirillaceae</taxon>
        <taxon>Neptuniibacter</taxon>
    </lineage>
</organism>
<gene>
    <name evidence="7" type="ORF">MED92_15985</name>
</gene>
<reference evidence="7 8" key="1">
    <citation type="submission" date="2006-02" db="EMBL/GenBank/DDBJ databases">
        <authorList>
            <person name="Pinhassi J."/>
            <person name="Pedros-Alio C."/>
            <person name="Ferriera S."/>
            <person name="Johnson J."/>
            <person name="Kravitz S."/>
            <person name="Halpern A."/>
            <person name="Remington K."/>
            <person name="Beeson K."/>
            <person name="Tran B."/>
            <person name="Rogers Y.-H."/>
            <person name="Friedman R."/>
            <person name="Venter J.C."/>
        </authorList>
    </citation>
    <scope>NUCLEOTIDE SEQUENCE [LARGE SCALE GENOMIC DNA]</scope>
    <source>
        <strain evidence="7 8">MED92</strain>
    </source>
</reference>